<dbReference type="InterPro" id="IPR042242">
    <property type="entry name" value="RecO_C"/>
</dbReference>
<reference evidence="10" key="1">
    <citation type="submission" date="2017-04" db="EMBL/GenBank/DDBJ databases">
        <title>Function of individual gut microbiota members based on whole genome sequencing of pure cultures obtained from chicken caecum.</title>
        <authorList>
            <person name="Medvecky M."/>
            <person name="Cejkova D."/>
            <person name="Polansky O."/>
            <person name="Karasova D."/>
            <person name="Kubasova T."/>
            <person name="Cizek A."/>
            <person name="Rychlik I."/>
        </authorList>
    </citation>
    <scope>NUCLEOTIDE SEQUENCE [LARGE SCALE GENOMIC DNA]</scope>
    <source>
        <strain evidence="10">An178</strain>
    </source>
</reference>
<gene>
    <name evidence="7" type="primary">recO</name>
    <name evidence="9" type="ORF">B5F14_08660</name>
</gene>
<dbReference type="InterPro" id="IPR012340">
    <property type="entry name" value="NA-bd_OB-fold"/>
</dbReference>
<dbReference type="Pfam" id="PF02565">
    <property type="entry name" value="RecO_C"/>
    <property type="match status" value="1"/>
</dbReference>
<evidence type="ECO:0000256" key="3">
    <source>
        <dbReference type="ARBA" id="ARBA00022763"/>
    </source>
</evidence>
<feature type="domain" description="DNA replication/recombination mediator RecO N-terminal" evidence="8">
    <location>
        <begin position="1"/>
        <end position="79"/>
    </location>
</feature>
<dbReference type="Pfam" id="PF11967">
    <property type="entry name" value="RecO_N"/>
    <property type="match status" value="1"/>
</dbReference>
<evidence type="ECO:0000259" key="8">
    <source>
        <dbReference type="Pfam" id="PF11967"/>
    </source>
</evidence>
<dbReference type="Gene3D" id="2.40.50.140">
    <property type="entry name" value="Nucleic acid-binding proteins"/>
    <property type="match status" value="1"/>
</dbReference>
<proteinExistence type="inferred from homology"/>
<dbReference type="GO" id="GO:0006310">
    <property type="term" value="P:DNA recombination"/>
    <property type="evidence" value="ECO:0007669"/>
    <property type="project" value="UniProtKB-UniRule"/>
</dbReference>
<dbReference type="PANTHER" id="PTHR33991">
    <property type="entry name" value="DNA REPAIR PROTEIN RECO"/>
    <property type="match status" value="1"/>
</dbReference>
<dbReference type="GO" id="GO:0043590">
    <property type="term" value="C:bacterial nucleoid"/>
    <property type="evidence" value="ECO:0007669"/>
    <property type="project" value="TreeGrafter"/>
</dbReference>
<sequence>MKPTTEVEGIVLSVQDYRESDGIIRLLTQDKILSILARGIQKQTSKNRMITQVFSHVRYTIEQKENGLSLLYYGNVIDSHYKIMEDLMKSSICFVLAEVITRFHGNPTIYMLFDKCLKEFQNDDAKAYNYACLLLAQIIQKEGIAPFVDGCILCKRKDHLETLSVTDGGFLCTTCNHDRILPRSKQEMIQIRSLFKANEKDFTQLNEMFAFNLDDFIFWVEWLEKCIHFNVSSLKFLKSVQTLT</sequence>
<keyword evidence="3 7" id="KW-0227">DNA damage</keyword>
<keyword evidence="4 7" id="KW-0233">DNA recombination</keyword>
<protein>
    <recommendedName>
        <fullName evidence="2 7">DNA repair protein RecO</fullName>
    </recommendedName>
    <alternativeName>
        <fullName evidence="6 7">Recombination protein O</fullName>
    </alternativeName>
</protein>
<accession>A0A1Y3VNL4</accession>
<dbReference type="EMBL" id="NFKM01000019">
    <property type="protein sequence ID" value="OUP57821.1"/>
    <property type="molecule type" value="Genomic_DNA"/>
</dbReference>
<dbReference type="InterPro" id="IPR022572">
    <property type="entry name" value="DNA_rep/recomb_RecO_N"/>
</dbReference>
<dbReference type="Gene3D" id="1.20.1440.120">
    <property type="entry name" value="Recombination protein O, C-terminal domain"/>
    <property type="match status" value="1"/>
</dbReference>
<dbReference type="Proteomes" id="UP000195447">
    <property type="component" value="Unassembled WGS sequence"/>
</dbReference>
<evidence type="ECO:0000256" key="4">
    <source>
        <dbReference type="ARBA" id="ARBA00023172"/>
    </source>
</evidence>
<dbReference type="RefSeq" id="WP_087159016.1">
    <property type="nucleotide sequence ID" value="NZ_CALHAA010000031.1"/>
</dbReference>
<dbReference type="SUPFAM" id="SSF57863">
    <property type="entry name" value="ArfGap/RecO-like zinc finger"/>
    <property type="match status" value="1"/>
</dbReference>
<comment type="function">
    <text evidence="7">Involved in DNA repair and RecF pathway recombination.</text>
</comment>
<keyword evidence="10" id="KW-1185">Reference proteome</keyword>
<comment type="similarity">
    <text evidence="1 7">Belongs to the RecO family.</text>
</comment>
<dbReference type="HAMAP" id="MF_00201">
    <property type="entry name" value="RecO"/>
    <property type="match status" value="1"/>
</dbReference>
<dbReference type="NCBIfam" id="TIGR00613">
    <property type="entry name" value="reco"/>
    <property type="match status" value="1"/>
</dbReference>
<evidence type="ECO:0000313" key="9">
    <source>
        <dbReference type="EMBL" id="OUP57821.1"/>
    </source>
</evidence>
<dbReference type="SUPFAM" id="SSF50249">
    <property type="entry name" value="Nucleic acid-binding proteins"/>
    <property type="match status" value="1"/>
</dbReference>
<evidence type="ECO:0000256" key="2">
    <source>
        <dbReference type="ARBA" id="ARBA00021310"/>
    </source>
</evidence>
<dbReference type="PANTHER" id="PTHR33991:SF1">
    <property type="entry name" value="DNA REPAIR PROTEIN RECO"/>
    <property type="match status" value="1"/>
</dbReference>
<dbReference type="Gene3D" id="6.20.220.20">
    <property type="entry name" value="Recombination protein O, zinc-binding domain"/>
    <property type="match status" value="1"/>
</dbReference>
<evidence type="ECO:0000256" key="6">
    <source>
        <dbReference type="ARBA" id="ARBA00033409"/>
    </source>
</evidence>
<comment type="caution">
    <text evidence="9">The sequence shown here is derived from an EMBL/GenBank/DDBJ whole genome shotgun (WGS) entry which is preliminary data.</text>
</comment>
<dbReference type="InterPro" id="IPR037278">
    <property type="entry name" value="ARFGAP/RecO"/>
</dbReference>
<organism evidence="9 10">
    <name type="scientific">Faecalitalea cylindroides</name>
    <dbReference type="NCBI Taxonomy" id="39483"/>
    <lineage>
        <taxon>Bacteria</taxon>
        <taxon>Bacillati</taxon>
        <taxon>Bacillota</taxon>
        <taxon>Erysipelotrichia</taxon>
        <taxon>Erysipelotrichales</taxon>
        <taxon>Erysipelotrichaceae</taxon>
        <taxon>Faecalitalea</taxon>
    </lineage>
</organism>
<dbReference type="InterPro" id="IPR003717">
    <property type="entry name" value="RecO"/>
</dbReference>
<evidence type="ECO:0000256" key="7">
    <source>
        <dbReference type="HAMAP-Rule" id="MF_00201"/>
    </source>
</evidence>
<evidence type="ECO:0000256" key="1">
    <source>
        <dbReference type="ARBA" id="ARBA00007452"/>
    </source>
</evidence>
<dbReference type="GO" id="GO:0006302">
    <property type="term" value="P:double-strand break repair"/>
    <property type="evidence" value="ECO:0007669"/>
    <property type="project" value="TreeGrafter"/>
</dbReference>
<evidence type="ECO:0000313" key="10">
    <source>
        <dbReference type="Proteomes" id="UP000195447"/>
    </source>
</evidence>
<dbReference type="AlphaFoldDB" id="A0A1Y3VNL4"/>
<keyword evidence="5 7" id="KW-0234">DNA repair</keyword>
<name>A0A1Y3VNL4_9FIRM</name>
<evidence type="ECO:0000256" key="5">
    <source>
        <dbReference type="ARBA" id="ARBA00023204"/>
    </source>
</evidence>